<evidence type="ECO:0000313" key="3">
    <source>
        <dbReference type="Proteomes" id="UP001522450"/>
    </source>
</evidence>
<name>A0ABT0AS94_9LACT</name>
<reference evidence="2 3" key="1">
    <citation type="journal article" date="2022" name="Microbiol. Res.">
        <title>Comparative genome analysis, predicted lifestyle and antimicrobial strategies of Lactococcus carnosus and Lactococcus paracarnosus isolated from meat.</title>
        <authorList>
            <person name="Werum V."/>
            <person name="Ehrmann M."/>
            <person name="Vogel R."/>
            <person name="Hilgarth M."/>
        </authorList>
    </citation>
    <scope>NUCLEOTIDE SEQUENCE [LARGE SCALE GENOMIC DNA]</scope>
    <source>
        <strain evidence="2 3">TMW22177</strain>
    </source>
</reference>
<feature type="transmembrane region" description="Helical" evidence="1">
    <location>
        <begin position="164"/>
        <end position="186"/>
    </location>
</feature>
<feature type="transmembrane region" description="Helical" evidence="1">
    <location>
        <begin position="34"/>
        <end position="58"/>
    </location>
</feature>
<keyword evidence="1" id="KW-1133">Transmembrane helix</keyword>
<feature type="transmembrane region" description="Helical" evidence="1">
    <location>
        <begin position="130"/>
        <end position="152"/>
    </location>
</feature>
<evidence type="ECO:0000313" key="2">
    <source>
        <dbReference type="EMBL" id="MCJ1989564.1"/>
    </source>
</evidence>
<accession>A0ABT0AS94</accession>
<dbReference type="GeneID" id="71636609"/>
<keyword evidence="1" id="KW-0472">Membrane</keyword>
<evidence type="ECO:0000256" key="1">
    <source>
        <dbReference type="SAM" id="Phobius"/>
    </source>
</evidence>
<feature type="transmembrane region" description="Helical" evidence="1">
    <location>
        <begin position="5"/>
        <end position="22"/>
    </location>
</feature>
<keyword evidence="1" id="KW-0812">Transmembrane</keyword>
<dbReference type="Proteomes" id="UP001522450">
    <property type="component" value="Unassembled WGS sequence"/>
</dbReference>
<feature type="transmembrane region" description="Helical" evidence="1">
    <location>
        <begin position="106"/>
        <end position="123"/>
    </location>
</feature>
<sequence>MVYWLLTNMILSPLISFVWIGIDNSAFDGFMGGVGQWLTPLIVVIINMVGQLGIWSAIKFYNWESQGRVREKLPLKQSLIKGIKILSFQIALSLALSIILVINNLIVSYSVIVFSLYLIFISRKKLGGHYIFWVISWGIIFHQIFTMTFPYISRVLRFEHDRSLFNLVISCLIAFPIYHILLAVYFKLKEDKK</sequence>
<gene>
    <name evidence="2" type="ORF">GYN21_04950</name>
</gene>
<comment type="caution">
    <text evidence="2">The sequence shown here is derived from an EMBL/GenBank/DDBJ whole genome shotgun (WGS) entry which is preliminary data.</text>
</comment>
<dbReference type="RefSeq" id="WP_143464951.1">
    <property type="nucleotide sequence ID" value="NZ_CP017194.1"/>
</dbReference>
<keyword evidence="3" id="KW-1185">Reference proteome</keyword>
<dbReference type="EMBL" id="JAAECS010000003">
    <property type="protein sequence ID" value="MCJ1989564.1"/>
    <property type="molecule type" value="Genomic_DNA"/>
</dbReference>
<proteinExistence type="predicted"/>
<protein>
    <submittedName>
        <fullName evidence="2">Uncharacterized protein</fullName>
    </submittedName>
</protein>
<organism evidence="2 3">
    <name type="scientific">Pseudolactococcus carnosus</name>
    <dbReference type="NCBI Taxonomy" id="2749961"/>
    <lineage>
        <taxon>Bacteria</taxon>
        <taxon>Bacillati</taxon>
        <taxon>Bacillota</taxon>
        <taxon>Bacilli</taxon>
        <taxon>Lactobacillales</taxon>
        <taxon>Streptococcaceae</taxon>
        <taxon>Pseudolactococcus</taxon>
    </lineage>
</organism>